<dbReference type="AlphaFoldDB" id="A0AAV3XKS8"/>
<gene>
    <name evidence="1" type="ORF">MiSe_64680</name>
</gene>
<organism evidence="1 2">
    <name type="scientific">Microseira wollei NIES-4236</name>
    <dbReference type="NCBI Taxonomy" id="2530354"/>
    <lineage>
        <taxon>Bacteria</taxon>
        <taxon>Bacillati</taxon>
        <taxon>Cyanobacteriota</taxon>
        <taxon>Cyanophyceae</taxon>
        <taxon>Oscillatoriophycideae</taxon>
        <taxon>Aerosakkonematales</taxon>
        <taxon>Aerosakkonemataceae</taxon>
        <taxon>Microseira</taxon>
    </lineage>
</organism>
<dbReference type="RefSeq" id="WP_226588131.1">
    <property type="nucleotide sequence ID" value="NZ_BLAY01000129.1"/>
</dbReference>
<protein>
    <submittedName>
        <fullName evidence="1">Uncharacterized protein</fullName>
    </submittedName>
</protein>
<name>A0AAV3XKS8_9CYAN</name>
<comment type="caution">
    <text evidence="1">The sequence shown here is derived from an EMBL/GenBank/DDBJ whole genome shotgun (WGS) entry which is preliminary data.</text>
</comment>
<proteinExistence type="predicted"/>
<sequence length="100" mass="11620">MNFPPQLQQDIEKWANIQGISTEQFVWQAIAEKIEALSHKTAEKHPEHNSELTSILPSNQAKIYRKEGILFGDAELPKNFDINTFIDELREERIQEQMAL</sequence>
<dbReference type="Proteomes" id="UP001050975">
    <property type="component" value="Unassembled WGS sequence"/>
</dbReference>
<accession>A0AAV3XKS8</accession>
<evidence type="ECO:0000313" key="1">
    <source>
        <dbReference type="EMBL" id="GET41655.1"/>
    </source>
</evidence>
<dbReference type="EMBL" id="BLAY01000129">
    <property type="protein sequence ID" value="GET41655.1"/>
    <property type="molecule type" value="Genomic_DNA"/>
</dbReference>
<reference evidence="1" key="1">
    <citation type="submission" date="2019-10" db="EMBL/GenBank/DDBJ databases">
        <title>Draft genome sequece of Microseira wollei NIES-4236.</title>
        <authorList>
            <person name="Yamaguchi H."/>
            <person name="Suzuki S."/>
            <person name="Kawachi M."/>
        </authorList>
    </citation>
    <scope>NUCLEOTIDE SEQUENCE</scope>
    <source>
        <strain evidence="1">NIES-4236</strain>
    </source>
</reference>
<evidence type="ECO:0000313" key="2">
    <source>
        <dbReference type="Proteomes" id="UP001050975"/>
    </source>
</evidence>
<keyword evidence="2" id="KW-1185">Reference proteome</keyword>